<gene>
    <name evidence="10" type="primary">folK</name>
</gene>
<evidence type="ECO:0000256" key="1">
    <source>
        <dbReference type="ARBA" id="ARBA00000198"/>
    </source>
</evidence>
<keyword evidence="8" id="KW-0289">Folate biosynthesis</keyword>
<evidence type="ECO:0000259" key="9">
    <source>
        <dbReference type="PROSITE" id="PS00794"/>
    </source>
</evidence>
<dbReference type="InterPro" id="IPR000550">
    <property type="entry name" value="Hppk"/>
</dbReference>
<reference evidence="10" key="1">
    <citation type="submission" date="2004-08" db="EMBL/GenBank/DDBJ databases">
        <title>Genes involved in glycine decarboxylation reaction of Eubacterium acidaminophilum.</title>
        <authorList>
            <person name="Poehlein A."/>
            <person name="Lechel A."/>
            <person name="Groebe D."/>
            <person name="Andreesen J.R."/>
        </authorList>
    </citation>
    <scope>NUCLEOTIDE SEQUENCE</scope>
</reference>
<comment type="pathway">
    <text evidence="2">Cofactor biosynthesis; tetrahydrofolate biosynthesis; 2-amino-4-hydroxy-6-hydroxymethyl-7,8-dihydropteridine diphosphate from 7,8-dihydroneopterin triphosphate: step 4/4.</text>
</comment>
<dbReference type="Gene3D" id="3.30.70.560">
    <property type="entry name" value="7,8-Dihydro-6-hydroxymethylpterin-pyrophosphokinase HPPK"/>
    <property type="match status" value="1"/>
</dbReference>
<evidence type="ECO:0000256" key="5">
    <source>
        <dbReference type="ARBA" id="ARBA00022741"/>
    </source>
</evidence>
<evidence type="ECO:0000256" key="3">
    <source>
        <dbReference type="ARBA" id="ARBA00013253"/>
    </source>
</evidence>
<keyword evidence="5" id="KW-0547">Nucleotide-binding</keyword>
<dbReference type="GO" id="GO:0016301">
    <property type="term" value="F:kinase activity"/>
    <property type="evidence" value="ECO:0007669"/>
    <property type="project" value="UniProtKB-KW"/>
</dbReference>
<dbReference type="InterPro" id="IPR035907">
    <property type="entry name" value="Hppk_sf"/>
</dbReference>
<comment type="catalytic activity">
    <reaction evidence="1">
        <text>6-hydroxymethyl-7,8-dihydropterin + ATP = (7,8-dihydropterin-6-yl)methyl diphosphate + AMP + H(+)</text>
        <dbReference type="Rhea" id="RHEA:11412"/>
        <dbReference type="ChEBI" id="CHEBI:15378"/>
        <dbReference type="ChEBI" id="CHEBI:30616"/>
        <dbReference type="ChEBI" id="CHEBI:44841"/>
        <dbReference type="ChEBI" id="CHEBI:72950"/>
        <dbReference type="ChEBI" id="CHEBI:456215"/>
        <dbReference type="EC" id="2.7.6.3"/>
    </reaction>
</comment>
<dbReference type="EC" id="2.7.6.3" evidence="3"/>
<organism evidence="10">
    <name type="scientific">Peptoclostridium acidaminophilum</name>
    <name type="common">Eubacterium acidaminophilum</name>
    <dbReference type="NCBI Taxonomy" id="1731"/>
    <lineage>
        <taxon>Bacteria</taxon>
        <taxon>Bacillati</taxon>
        <taxon>Bacillota</taxon>
        <taxon>Clostridia</taxon>
        <taxon>Peptostreptococcales</taxon>
        <taxon>Peptoclostridiaceae</taxon>
        <taxon>Peptoclostridium</taxon>
    </lineage>
</organism>
<dbReference type="PANTHER" id="PTHR43071">
    <property type="entry name" value="2-AMINO-4-HYDROXY-6-HYDROXYMETHYLDIHYDROPTERIDINE PYROPHOSPHOKINASE"/>
    <property type="match status" value="1"/>
</dbReference>
<evidence type="ECO:0000256" key="7">
    <source>
        <dbReference type="ARBA" id="ARBA00022840"/>
    </source>
</evidence>
<dbReference type="GO" id="GO:0046654">
    <property type="term" value="P:tetrahydrofolate biosynthetic process"/>
    <property type="evidence" value="ECO:0007669"/>
    <property type="project" value="UniProtKB-UniPathway"/>
</dbReference>
<dbReference type="SUPFAM" id="SSF55083">
    <property type="entry name" value="6-hydroxymethyl-7,8-dihydropterin pyrophosphokinase, HPPK"/>
    <property type="match status" value="1"/>
</dbReference>
<dbReference type="GO" id="GO:0003848">
    <property type="term" value="F:2-amino-4-hydroxy-6-hydroxymethyldihydropteridine diphosphokinase activity"/>
    <property type="evidence" value="ECO:0007669"/>
    <property type="project" value="UniProtKB-EC"/>
</dbReference>
<feature type="domain" description="7,8-dihydro-6-hydroxymethylpterin-pyrophosphokinase" evidence="9">
    <location>
        <begin position="88"/>
        <end position="99"/>
    </location>
</feature>
<keyword evidence="6 10" id="KW-0418">Kinase</keyword>
<dbReference type="CDD" id="cd00483">
    <property type="entry name" value="HPPK"/>
    <property type="match status" value="1"/>
</dbReference>
<dbReference type="GO" id="GO:0046656">
    <property type="term" value="P:folic acid biosynthetic process"/>
    <property type="evidence" value="ECO:0007669"/>
    <property type="project" value="UniProtKB-KW"/>
</dbReference>
<dbReference type="AlphaFoldDB" id="Q5XZD2"/>
<proteinExistence type="predicted"/>
<dbReference type="NCBIfam" id="TIGR01498">
    <property type="entry name" value="folK"/>
    <property type="match status" value="1"/>
</dbReference>
<evidence type="ECO:0000256" key="8">
    <source>
        <dbReference type="ARBA" id="ARBA00022909"/>
    </source>
</evidence>
<name>Q5XZD2_PEPAC</name>
<dbReference type="Pfam" id="PF01288">
    <property type="entry name" value="HPPK"/>
    <property type="match status" value="1"/>
</dbReference>
<evidence type="ECO:0000313" key="10">
    <source>
        <dbReference type="EMBL" id="AAU84902.1"/>
    </source>
</evidence>
<keyword evidence="4" id="KW-0808">Transferase</keyword>
<evidence type="ECO:0000256" key="6">
    <source>
        <dbReference type="ARBA" id="ARBA00022777"/>
    </source>
</evidence>
<evidence type="ECO:0000256" key="4">
    <source>
        <dbReference type="ARBA" id="ARBA00022679"/>
    </source>
</evidence>
<keyword evidence="7" id="KW-0067">ATP-binding</keyword>
<dbReference type="GO" id="GO:0005524">
    <property type="term" value="F:ATP binding"/>
    <property type="evidence" value="ECO:0007669"/>
    <property type="project" value="UniProtKB-KW"/>
</dbReference>
<dbReference type="PANTHER" id="PTHR43071:SF1">
    <property type="entry name" value="2-AMINO-4-HYDROXY-6-HYDROXYMETHYLDIHYDROPTERIDINE PYROPHOSPHOKINASE"/>
    <property type="match status" value="1"/>
</dbReference>
<dbReference type="PROSITE" id="PS00794">
    <property type="entry name" value="HPPK"/>
    <property type="match status" value="1"/>
</dbReference>
<evidence type="ECO:0000256" key="2">
    <source>
        <dbReference type="ARBA" id="ARBA00005051"/>
    </source>
</evidence>
<accession>Q5XZD2</accession>
<sequence>MISACISLGSNMGERLSNLKAAVDMVAGLETTALTAESAVYETEPWGLKDQDRFLNMCIKIETELSPKELLKKLQEIELGLGRKRLIRWGPRTIDLDILIYDDVQMDDEQLTLPHPRITERAFVLMPLLEIAGDIIINGRHLSSWLEDISDQGIWMFKE</sequence>
<dbReference type="EMBL" id="AY722712">
    <property type="protein sequence ID" value="AAU84902.1"/>
    <property type="molecule type" value="Genomic_DNA"/>
</dbReference>
<dbReference type="UniPathway" id="UPA00077">
    <property type="reaction ID" value="UER00155"/>
</dbReference>
<protein>
    <recommendedName>
        <fullName evidence="3">2-amino-4-hydroxy-6-hydroxymethyldihydropteridine diphosphokinase</fullName>
        <ecNumber evidence="3">2.7.6.3</ecNumber>
    </recommendedName>
</protein>